<organism evidence="1 2">
    <name type="scientific">Labilithrix luteola</name>
    <dbReference type="NCBI Taxonomy" id="1391654"/>
    <lineage>
        <taxon>Bacteria</taxon>
        <taxon>Pseudomonadati</taxon>
        <taxon>Myxococcota</taxon>
        <taxon>Polyangia</taxon>
        <taxon>Polyangiales</taxon>
        <taxon>Labilitrichaceae</taxon>
        <taxon>Labilithrix</taxon>
    </lineage>
</organism>
<accession>A0A0K1PUC4</accession>
<reference evidence="1 2" key="1">
    <citation type="submission" date="2015-08" db="EMBL/GenBank/DDBJ databases">
        <authorList>
            <person name="Babu N.S."/>
            <person name="Beckwith C.J."/>
            <person name="Beseler K.G."/>
            <person name="Brison A."/>
            <person name="Carone J.V."/>
            <person name="Caskin T.P."/>
            <person name="Diamond M."/>
            <person name="Durham M.E."/>
            <person name="Foxe J.M."/>
            <person name="Go M."/>
            <person name="Henderson B.A."/>
            <person name="Jones I.B."/>
            <person name="McGettigan J.A."/>
            <person name="Micheletti S.J."/>
            <person name="Nasrallah M.E."/>
            <person name="Ortiz D."/>
            <person name="Piller C.R."/>
            <person name="Privatt S.R."/>
            <person name="Schneider S.L."/>
            <person name="Sharp S."/>
            <person name="Smith T.C."/>
            <person name="Stanton J.D."/>
            <person name="Ullery H.E."/>
            <person name="Wilson R.J."/>
            <person name="Serrano M.G."/>
            <person name="Buck G."/>
            <person name="Lee V."/>
            <person name="Wang Y."/>
            <person name="Carvalho R."/>
            <person name="Voegtly L."/>
            <person name="Shi R."/>
            <person name="Duckworth R."/>
            <person name="Johnson A."/>
            <person name="Loviza R."/>
            <person name="Walstead R."/>
            <person name="Shah Z."/>
            <person name="Kiflezghi M."/>
            <person name="Wade K."/>
            <person name="Ball S.L."/>
            <person name="Bradley K.W."/>
            <person name="Asai D.J."/>
            <person name="Bowman C.A."/>
            <person name="Russell D.A."/>
            <person name="Pope W.H."/>
            <person name="Jacobs-Sera D."/>
            <person name="Hendrix R.W."/>
            <person name="Hatfull G.F."/>
        </authorList>
    </citation>
    <scope>NUCLEOTIDE SEQUENCE [LARGE SCALE GENOMIC DNA]</scope>
    <source>
        <strain evidence="1 2">DSM 27648</strain>
    </source>
</reference>
<dbReference type="STRING" id="1391654.AKJ09_03373"/>
<evidence type="ECO:0000313" key="1">
    <source>
        <dbReference type="EMBL" id="AKU96709.1"/>
    </source>
</evidence>
<proteinExistence type="predicted"/>
<name>A0A0K1PUC4_9BACT</name>
<keyword evidence="2" id="KW-1185">Reference proteome</keyword>
<dbReference type="EMBL" id="CP012333">
    <property type="protein sequence ID" value="AKU96709.1"/>
    <property type="molecule type" value="Genomic_DNA"/>
</dbReference>
<dbReference type="AlphaFoldDB" id="A0A0K1PUC4"/>
<gene>
    <name evidence="1" type="ORF">AKJ09_03373</name>
</gene>
<sequence length="40" mass="4691">MLSRDDVERRLLPSKHFRATRAVLGFARGETAIERSRRHV</sequence>
<dbReference type="Proteomes" id="UP000064967">
    <property type="component" value="Chromosome"/>
</dbReference>
<dbReference type="KEGG" id="llu:AKJ09_03373"/>
<evidence type="ECO:0000313" key="2">
    <source>
        <dbReference type="Proteomes" id="UP000064967"/>
    </source>
</evidence>
<protein>
    <submittedName>
        <fullName evidence="1">Uncharacterized protein</fullName>
    </submittedName>
</protein>